<gene>
    <name evidence="1" type="ORF">BU25DRAFT_13483</name>
</gene>
<protein>
    <submittedName>
        <fullName evidence="1">Uncharacterized protein</fullName>
    </submittedName>
</protein>
<accession>A0ACB6SHW6</accession>
<organism evidence="1 2">
    <name type="scientific">Macroventuria anomochaeta</name>
    <dbReference type="NCBI Taxonomy" id="301207"/>
    <lineage>
        <taxon>Eukaryota</taxon>
        <taxon>Fungi</taxon>
        <taxon>Dikarya</taxon>
        <taxon>Ascomycota</taxon>
        <taxon>Pezizomycotina</taxon>
        <taxon>Dothideomycetes</taxon>
        <taxon>Pleosporomycetidae</taxon>
        <taxon>Pleosporales</taxon>
        <taxon>Pleosporineae</taxon>
        <taxon>Didymellaceae</taxon>
        <taxon>Macroventuria</taxon>
    </lineage>
</organism>
<evidence type="ECO:0000313" key="1">
    <source>
        <dbReference type="EMBL" id="KAF2633826.1"/>
    </source>
</evidence>
<sequence>MLLSHRRLVFTDSQMYFQCRAEHYLESLDVSVTVGPSSLGDRCHVFPLAGTSDDPLYLQNRLVEYYQKTSNRKVRCSPCIFGCVQFFPCISEHRYVASYLQPLKDCKYVGTYLQPLNDYKSVAGHPQPLLQYTHMASSSLINTQLMFFLKDLAWRIVHLHPVMEPLTFPSMFPTWSWASIKARHHNGPSGEYLSNRREPWWTILISNPQIISRSGTMMNLETVSRQGLRYTGFYPELLIGGNLLTEPFEIMFEASSTSGTAYLDCKEPLDLGHFTALF</sequence>
<proteinExistence type="predicted"/>
<dbReference type="Proteomes" id="UP000799754">
    <property type="component" value="Unassembled WGS sequence"/>
</dbReference>
<reference evidence="1" key="1">
    <citation type="journal article" date="2020" name="Stud. Mycol.">
        <title>101 Dothideomycetes genomes: a test case for predicting lifestyles and emergence of pathogens.</title>
        <authorList>
            <person name="Haridas S."/>
            <person name="Albert R."/>
            <person name="Binder M."/>
            <person name="Bloem J."/>
            <person name="Labutti K."/>
            <person name="Salamov A."/>
            <person name="Andreopoulos B."/>
            <person name="Baker S."/>
            <person name="Barry K."/>
            <person name="Bills G."/>
            <person name="Bluhm B."/>
            <person name="Cannon C."/>
            <person name="Castanera R."/>
            <person name="Culley D."/>
            <person name="Daum C."/>
            <person name="Ezra D."/>
            <person name="Gonzalez J."/>
            <person name="Henrissat B."/>
            <person name="Kuo A."/>
            <person name="Liang C."/>
            <person name="Lipzen A."/>
            <person name="Lutzoni F."/>
            <person name="Magnuson J."/>
            <person name="Mondo S."/>
            <person name="Nolan M."/>
            <person name="Ohm R."/>
            <person name="Pangilinan J."/>
            <person name="Park H.-J."/>
            <person name="Ramirez L."/>
            <person name="Alfaro M."/>
            <person name="Sun H."/>
            <person name="Tritt A."/>
            <person name="Yoshinaga Y."/>
            <person name="Zwiers L.-H."/>
            <person name="Turgeon B."/>
            <person name="Goodwin S."/>
            <person name="Spatafora J."/>
            <person name="Crous P."/>
            <person name="Grigoriev I."/>
        </authorList>
    </citation>
    <scope>NUCLEOTIDE SEQUENCE</scope>
    <source>
        <strain evidence="1">CBS 525.71</strain>
    </source>
</reference>
<keyword evidence="2" id="KW-1185">Reference proteome</keyword>
<dbReference type="EMBL" id="MU006701">
    <property type="protein sequence ID" value="KAF2633826.1"/>
    <property type="molecule type" value="Genomic_DNA"/>
</dbReference>
<name>A0ACB6SHW6_9PLEO</name>
<comment type="caution">
    <text evidence="1">The sequence shown here is derived from an EMBL/GenBank/DDBJ whole genome shotgun (WGS) entry which is preliminary data.</text>
</comment>
<evidence type="ECO:0000313" key="2">
    <source>
        <dbReference type="Proteomes" id="UP000799754"/>
    </source>
</evidence>